<accession>A0A1I5XL57</accession>
<dbReference type="AlphaFoldDB" id="A0A1I5XL57"/>
<dbReference type="Pfam" id="PF18138">
    <property type="entry name" value="bacHORMA_1"/>
    <property type="match status" value="1"/>
</dbReference>
<gene>
    <name evidence="2" type="ORF">SAMN05216190_1655</name>
</gene>
<evidence type="ECO:0000313" key="2">
    <source>
        <dbReference type="EMBL" id="SFQ32437.1"/>
    </source>
</evidence>
<evidence type="ECO:0000313" key="3">
    <source>
        <dbReference type="Proteomes" id="UP000198784"/>
    </source>
</evidence>
<dbReference type="InterPro" id="IPR041162">
    <property type="entry name" value="Bact_HORMA_1"/>
</dbReference>
<feature type="domain" description="Bacterial HORMA" evidence="1">
    <location>
        <begin position="1"/>
        <end position="161"/>
    </location>
</feature>
<dbReference type="Proteomes" id="UP000198784">
    <property type="component" value="Unassembled WGS sequence"/>
</dbReference>
<dbReference type="RefSeq" id="WP_011911826.1">
    <property type="nucleotide sequence ID" value="NZ_FOWX01000065.1"/>
</dbReference>
<dbReference type="EMBL" id="FOWX01000065">
    <property type="protein sequence ID" value="SFQ32437.1"/>
    <property type="molecule type" value="Genomic_DNA"/>
</dbReference>
<organism evidence="2 3">
    <name type="scientific">Pseudomonas borbori</name>
    <dbReference type="NCBI Taxonomy" id="289003"/>
    <lineage>
        <taxon>Bacteria</taxon>
        <taxon>Pseudomonadati</taxon>
        <taxon>Pseudomonadota</taxon>
        <taxon>Gammaproteobacteria</taxon>
        <taxon>Pseudomonadales</taxon>
        <taxon>Pseudomonadaceae</taxon>
        <taxon>Pseudomonas</taxon>
    </lineage>
</organism>
<reference evidence="3" key="1">
    <citation type="submission" date="2016-10" db="EMBL/GenBank/DDBJ databases">
        <authorList>
            <person name="Varghese N."/>
            <person name="Submissions S."/>
        </authorList>
    </citation>
    <scope>NUCLEOTIDE SEQUENCE [LARGE SCALE GENOMIC DNA]</scope>
    <source>
        <strain evidence="3">DSM 17834</strain>
    </source>
</reference>
<dbReference type="STRING" id="289003.SAMN05216190_1655"/>
<keyword evidence="3" id="KW-1185">Reference proteome</keyword>
<evidence type="ECO:0000259" key="1">
    <source>
        <dbReference type="Pfam" id="PF18138"/>
    </source>
</evidence>
<dbReference type="OrthoDB" id="7472446at2"/>
<proteinExistence type="predicted"/>
<sequence length="163" mass="18331">MSYSATQTTTYTTTDIEAVVRRITADLLMIASSSEAVTEVKAKEWANDIELLAKNGYLKFADLTLLSHGVEQKATRFYVNESGSLANQRPGDARWPKVQGAHLRIVLSYNDSYTQQAQEKMSGKLKINWTTSYDDISHSQLTQSGGREYSSNGYGMERKDYIR</sequence>
<name>A0A1I5XL57_9PSED</name>
<protein>
    <recommendedName>
        <fullName evidence="1">Bacterial HORMA domain-containing protein</fullName>
    </recommendedName>
</protein>